<proteinExistence type="evidence at transcript level"/>
<dbReference type="PANTHER" id="PTHR48191">
    <property type="entry name" value="PROTEIN HHL1 CHLOROPLASTIC"/>
    <property type="match status" value="1"/>
</dbReference>
<dbReference type="EMBL" id="HQ338125">
    <property type="protein sequence ID" value="ADU15868.1"/>
    <property type="molecule type" value="mRNA"/>
</dbReference>
<evidence type="ECO:0000313" key="1">
    <source>
        <dbReference type="EMBL" id="ADU15868.1"/>
    </source>
</evidence>
<organism evidence="1">
    <name type="scientific">Gossypium hirsutum</name>
    <name type="common">Upland cotton</name>
    <name type="synonym">Gossypium mexicanum</name>
    <dbReference type="NCBI Taxonomy" id="3635"/>
    <lineage>
        <taxon>Eukaryota</taxon>
        <taxon>Viridiplantae</taxon>
        <taxon>Streptophyta</taxon>
        <taxon>Embryophyta</taxon>
        <taxon>Tracheophyta</taxon>
        <taxon>Spermatophyta</taxon>
        <taxon>Magnoliopsida</taxon>
        <taxon>eudicotyledons</taxon>
        <taxon>Gunneridae</taxon>
        <taxon>Pentapetalae</taxon>
        <taxon>rosids</taxon>
        <taxon>malvids</taxon>
        <taxon>Malvales</taxon>
        <taxon>Malvaceae</taxon>
        <taxon>Malvoideae</taxon>
        <taxon>Gossypium</taxon>
    </lineage>
</organism>
<dbReference type="AlphaFoldDB" id="E7DU26"/>
<feature type="non-terminal residue" evidence="1">
    <location>
        <position position="1"/>
    </location>
</feature>
<dbReference type="InterPro" id="IPR045388">
    <property type="entry name" value="HHL1-like"/>
</dbReference>
<accession>E7DU26</accession>
<sequence length="77" mass="8515">IGFGGFIELPTQDQLKTVVDKVKDFFGDAKESFGKITSLSSATPESEENLQKRPRLKVEEKLAIGFGGFMFQSKSDI</sequence>
<name>E7DU26_GOSHI</name>
<dbReference type="PANTHER" id="PTHR48191:SF2">
    <property type="entry name" value="PROTEIN HHL1, CHLOROPLASTIC"/>
    <property type="match status" value="1"/>
</dbReference>
<protein>
    <submittedName>
        <fullName evidence="1">CLCuV responsive protein</fullName>
    </submittedName>
</protein>
<reference evidence="1" key="1">
    <citation type="submission" date="2010-10" db="EMBL/GenBank/DDBJ databases">
        <title>CLCuV responsive gene from Gossypium hirsutum.</title>
        <authorList>
            <person name="Aftab B."/>
            <person name="Zahur M."/>
            <person name="Jamal A."/>
            <person name="Shahid N."/>
            <person name="Aftab M."/>
            <person name="Riaz S."/>
            <person name="Batool F."/>
            <person name="Rashid B."/>
            <person name="Husnain T."/>
        </authorList>
    </citation>
    <scope>NUCLEOTIDE SEQUENCE</scope>
</reference>
<gene>
    <name evidence="1" type="primary">LCVR</name>
</gene>